<dbReference type="GO" id="GO:0000796">
    <property type="term" value="C:condensin complex"/>
    <property type="evidence" value="ECO:0007669"/>
    <property type="project" value="TreeGrafter"/>
</dbReference>
<dbReference type="InterPro" id="IPR008978">
    <property type="entry name" value="HSP20-like_chaperone"/>
</dbReference>
<dbReference type="Gene3D" id="2.60.40.790">
    <property type="match status" value="1"/>
</dbReference>
<evidence type="ECO:0000313" key="2">
    <source>
        <dbReference type="EMBL" id="RLM98850.1"/>
    </source>
</evidence>
<dbReference type="Proteomes" id="UP000275267">
    <property type="component" value="Unassembled WGS sequence"/>
</dbReference>
<keyword evidence="3" id="KW-1185">Reference proteome</keyword>
<accession>A0A3L6R981</accession>
<dbReference type="GO" id="GO:0051306">
    <property type="term" value="P:mitotic sister chromatid separation"/>
    <property type="evidence" value="ECO:0007669"/>
    <property type="project" value="TreeGrafter"/>
</dbReference>
<organism evidence="2 3">
    <name type="scientific">Panicum miliaceum</name>
    <name type="common">Proso millet</name>
    <name type="synonym">Broomcorn millet</name>
    <dbReference type="NCBI Taxonomy" id="4540"/>
    <lineage>
        <taxon>Eukaryota</taxon>
        <taxon>Viridiplantae</taxon>
        <taxon>Streptophyta</taxon>
        <taxon>Embryophyta</taxon>
        <taxon>Tracheophyta</taxon>
        <taxon>Spermatophyta</taxon>
        <taxon>Magnoliopsida</taxon>
        <taxon>Liliopsida</taxon>
        <taxon>Poales</taxon>
        <taxon>Poaceae</taxon>
        <taxon>PACMAD clade</taxon>
        <taxon>Panicoideae</taxon>
        <taxon>Panicodae</taxon>
        <taxon>Paniceae</taxon>
        <taxon>Panicinae</taxon>
        <taxon>Panicum</taxon>
        <taxon>Panicum sect. Panicum</taxon>
    </lineage>
</organism>
<dbReference type="PANTHER" id="PTHR14324:SF3">
    <property type="entry name" value="CONDENSIN-2 COMPLEX SUBUNIT H2"/>
    <property type="match status" value="1"/>
</dbReference>
<dbReference type="InterPro" id="IPR031739">
    <property type="entry name" value="Ncaph2"/>
</dbReference>
<dbReference type="OrthoDB" id="1431247at2759"/>
<name>A0A3L6R981_PANMI</name>
<dbReference type="InterPro" id="IPR009378">
    <property type="entry name" value="H2_N"/>
</dbReference>
<protein>
    <recommendedName>
        <fullName evidence="1">Condensin II complex subunit H2 N-terminal domain-containing protein</fullName>
    </recommendedName>
</protein>
<dbReference type="PANTHER" id="PTHR14324">
    <property type="entry name" value="CONDENSIN-2 COMPLEX SUBUNIT H2"/>
    <property type="match status" value="1"/>
</dbReference>
<comment type="caution">
    <text evidence="2">The sequence shown here is derived from an EMBL/GenBank/DDBJ whole genome shotgun (WGS) entry which is preliminary data.</text>
</comment>
<evidence type="ECO:0000259" key="1">
    <source>
        <dbReference type="Pfam" id="PF06278"/>
    </source>
</evidence>
<gene>
    <name evidence="2" type="ORF">C2845_PM06G25000</name>
</gene>
<dbReference type="GO" id="GO:0010032">
    <property type="term" value="P:meiotic chromosome condensation"/>
    <property type="evidence" value="ECO:0007669"/>
    <property type="project" value="TreeGrafter"/>
</dbReference>
<dbReference type="Pfam" id="PF06278">
    <property type="entry name" value="CNDH2_N"/>
    <property type="match status" value="1"/>
</dbReference>
<dbReference type="GO" id="GO:0003682">
    <property type="term" value="F:chromatin binding"/>
    <property type="evidence" value="ECO:0007669"/>
    <property type="project" value="TreeGrafter"/>
</dbReference>
<reference evidence="3" key="1">
    <citation type="journal article" date="2019" name="Nat. Commun.">
        <title>The genome of broomcorn millet.</title>
        <authorList>
            <person name="Zou C."/>
            <person name="Miki D."/>
            <person name="Li D."/>
            <person name="Tang Q."/>
            <person name="Xiao L."/>
            <person name="Rajput S."/>
            <person name="Deng P."/>
            <person name="Jia W."/>
            <person name="Huang R."/>
            <person name="Zhang M."/>
            <person name="Sun Y."/>
            <person name="Hu J."/>
            <person name="Fu X."/>
            <person name="Schnable P.S."/>
            <person name="Li F."/>
            <person name="Zhang H."/>
            <person name="Feng B."/>
            <person name="Zhu X."/>
            <person name="Liu R."/>
            <person name="Schnable J.C."/>
            <person name="Zhu J.-K."/>
            <person name="Zhang H."/>
        </authorList>
    </citation>
    <scope>NUCLEOTIDE SEQUENCE [LARGE SCALE GENOMIC DNA]</scope>
</reference>
<dbReference type="CDD" id="cd06464">
    <property type="entry name" value="ACD_sHsps-like"/>
    <property type="match status" value="1"/>
</dbReference>
<sequence>MDSGSDGDDGSSGRRFPILQANWDLESNWEVDVAKRLEEYLLKICSGKDGAHAVNFAEGVRKEEIRVEVLDARYLVICTELADAAAAAAGVEEDNGRRRGFDKKFRLSGMVDVDGIAAEYTHDVLTVTVPRMHTRAWPAIGLLGTGPARESAARAA</sequence>
<evidence type="ECO:0000313" key="3">
    <source>
        <dbReference type="Proteomes" id="UP000275267"/>
    </source>
</evidence>
<feature type="domain" description="Condensin II complex subunit H2 N-terminal" evidence="1">
    <location>
        <begin position="17"/>
        <end position="58"/>
    </location>
</feature>
<dbReference type="STRING" id="4540.A0A3L6R981"/>
<proteinExistence type="predicted"/>
<dbReference type="SUPFAM" id="SSF49764">
    <property type="entry name" value="HSP20-like chaperones"/>
    <property type="match status" value="1"/>
</dbReference>
<dbReference type="GO" id="GO:0005634">
    <property type="term" value="C:nucleus"/>
    <property type="evidence" value="ECO:0007669"/>
    <property type="project" value="TreeGrafter"/>
</dbReference>
<dbReference type="EMBL" id="PQIB02000009">
    <property type="protein sequence ID" value="RLM98850.1"/>
    <property type="molecule type" value="Genomic_DNA"/>
</dbReference>
<dbReference type="AlphaFoldDB" id="A0A3L6R981"/>